<keyword evidence="2" id="KW-1185">Reference proteome</keyword>
<protein>
    <submittedName>
        <fullName evidence="1">Uu.00g119950.m01.CDS01</fullName>
    </submittedName>
</protein>
<evidence type="ECO:0000313" key="2">
    <source>
        <dbReference type="Proteomes" id="UP001295740"/>
    </source>
</evidence>
<proteinExistence type="predicted"/>
<dbReference type="EMBL" id="CAUWAG010000006">
    <property type="protein sequence ID" value="CAJ2504601.1"/>
    <property type="molecule type" value="Genomic_DNA"/>
</dbReference>
<comment type="caution">
    <text evidence="1">The sequence shown here is derived from an EMBL/GenBank/DDBJ whole genome shotgun (WGS) entry which is preliminary data.</text>
</comment>
<evidence type="ECO:0000313" key="1">
    <source>
        <dbReference type="EMBL" id="CAJ2504601.1"/>
    </source>
</evidence>
<dbReference type="AlphaFoldDB" id="A0AAI8VHE5"/>
<organism evidence="1 2">
    <name type="scientific">Anthostomella pinea</name>
    <dbReference type="NCBI Taxonomy" id="933095"/>
    <lineage>
        <taxon>Eukaryota</taxon>
        <taxon>Fungi</taxon>
        <taxon>Dikarya</taxon>
        <taxon>Ascomycota</taxon>
        <taxon>Pezizomycotina</taxon>
        <taxon>Sordariomycetes</taxon>
        <taxon>Xylariomycetidae</taxon>
        <taxon>Xylariales</taxon>
        <taxon>Xylariaceae</taxon>
        <taxon>Anthostomella</taxon>
    </lineage>
</organism>
<dbReference type="Proteomes" id="UP001295740">
    <property type="component" value="Unassembled WGS sequence"/>
</dbReference>
<reference evidence="1" key="1">
    <citation type="submission" date="2023-10" db="EMBL/GenBank/DDBJ databases">
        <authorList>
            <person name="Hackl T."/>
        </authorList>
    </citation>
    <scope>NUCLEOTIDE SEQUENCE</scope>
</reference>
<sequence length="81" mass="8929">MARQCVHDDPCDSQVIDDLYNIDASFSAVGDVDADDFLDVDEDVSSPESDVTDVEDFSDDDSNVADQVHLFAGNVHPPEYY</sequence>
<accession>A0AAI8VHE5</accession>
<name>A0AAI8VHE5_9PEZI</name>
<gene>
    <name evidence="1" type="ORF">KHLLAP_LOCUS5069</name>
</gene>